<dbReference type="InterPro" id="IPR016181">
    <property type="entry name" value="Acyl_CoA_acyltransferase"/>
</dbReference>
<dbReference type="EMBL" id="FXBL01000004">
    <property type="protein sequence ID" value="SMH49640.1"/>
    <property type="molecule type" value="Genomic_DNA"/>
</dbReference>
<accession>A0A1X7PE35</accession>
<keyword evidence="4" id="KW-0687">Ribonucleoprotein</keyword>
<dbReference type="GO" id="GO:0005840">
    <property type="term" value="C:ribosome"/>
    <property type="evidence" value="ECO:0007669"/>
    <property type="project" value="UniProtKB-KW"/>
</dbReference>
<dbReference type="OrthoDB" id="7925327at2"/>
<sequence length="161" mass="17528">MFVRTASERDLPEASRLIGESLHAAYDAIYGADMVDGIARALYSRAALKTAIGRPLSEFLVADDGVAIAGVAFAAAPDDNDRVVDVLGLYVLPALQGRGIGGMLLQELEESFFETERIRLEVDARNLRALGFLEGEGYERKGERREEVLQATLVTLDKSLV</sequence>
<protein>
    <submittedName>
        <fullName evidence="4">Ribosomal protein S18 acetylase RimI</fullName>
    </submittedName>
</protein>
<dbReference type="RefSeq" id="WP_085465708.1">
    <property type="nucleotide sequence ID" value="NZ_FXBL01000004.1"/>
</dbReference>
<dbReference type="Gene3D" id="3.40.630.30">
    <property type="match status" value="1"/>
</dbReference>
<evidence type="ECO:0000256" key="1">
    <source>
        <dbReference type="ARBA" id="ARBA00022679"/>
    </source>
</evidence>
<dbReference type="PANTHER" id="PTHR43877">
    <property type="entry name" value="AMINOALKYLPHOSPHONATE N-ACETYLTRANSFERASE-RELATED-RELATED"/>
    <property type="match status" value="1"/>
</dbReference>
<proteinExistence type="predicted"/>
<organism evidence="4 5">
    <name type="scientific">Mesorhizobium australicum</name>
    <dbReference type="NCBI Taxonomy" id="536018"/>
    <lineage>
        <taxon>Bacteria</taxon>
        <taxon>Pseudomonadati</taxon>
        <taxon>Pseudomonadota</taxon>
        <taxon>Alphaproteobacteria</taxon>
        <taxon>Hyphomicrobiales</taxon>
        <taxon>Phyllobacteriaceae</taxon>
        <taxon>Mesorhizobium</taxon>
    </lineage>
</organism>
<reference evidence="5" key="1">
    <citation type="submission" date="2017-04" db="EMBL/GenBank/DDBJ databases">
        <authorList>
            <person name="Varghese N."/>
            <person name="Submissions S."/>
        </authorList>
    </citation>
    <scope>NUCLEOTIDE SEQUENCE [LARGE SCALE GENOMIC DNA]</scope>
    <source>
        <strain evidence="5">B5P</strain>
    </source>
</reference>
<evidence type="ECO:0000256" key="2">
    <source>
        <dbReference type="ARBA" id="ARBA00023315"/>
    </source>
</evidence>
<dbReference type="Proteomes" id="UP000193083">
    <property type="component" value="Unassembled WGS sequence"/>
</dbReference>
<dbReference type="Pfam" id="PF00583">
    <property type="entry name" value="Acetyltransf_1"/>
    <property type="match status" value="1"/>
</dbReference>
<dbReference type="GO" id="GO:0016747">
    <property type="term" value="F:acyltransferase activity, transferring groups other than amino-acyl groups"/>
    <property type="evidence" value="ECO:0007669"/>
    <property type="project" value="InterPro"/>
</dbReference>
<feature type="domain" description="N-acetyltransferase" evidence="3">
    <location>
        <begin position="1"/>
        <end position="159"/>
    </location>
</feature>
<dbReference type="SUPFAM" id="SSF55729">
    <property type="entry name" value="Acyl-CoA N-acyltransferases (Nat)"/>
    <property type="match status" value="1"/>
</dbReference>
<keyword evidence="2" id="KW-0012">Acyltransferase</keyword>
<dbReference type="AlphaFoldDB" id="A0A1X7PE35"/>
<evidence type="ECO:0000313" key="5">
    <source>
        <dbReference type="Proteomes" id="UP000193083"/>
    </source>
</evidence>
<evidence type="ECO:0000259" key="3">
    <source>
        <dbReference type="PROSITE" id="PS51186"/>
    </source>
</evidence>
<keyword evidence="1" id="KW-0808">Transferase</keyword>
<dbReference type="InterPro" id="IPR000182">
    <property type="entry name" value="GNAT_dom"/>
</dbReference>
<keyword evidence="4" id="KW-0689">Ribosomal protein</keyword>
<dbReference type="InterPro" id="IPR050832">
    <property type="entry name" value="Bact_Acetyltransf"/>
</dbReference>
<dbReference type="PANTHER" id="PTHR43877:SF2">
    <property type="entry name" value="AMINOALKYLPHOSPHONATE N-ACETYLTRANSFERASE-RELATED"/>
    <property type="match status" value="1"/>
</dbReference>
<dbReference type="PROSITE" id="PS51186">
    <property type="entry name" value="GNAT"/>
    <property type="match status" value="1"/>
</dbReference>
<name>A0A1X7PE35_9HYPH</name>
<evidence type="ECO:0000313" key="4">
    <source>
        <dbReference type="EMBL" id="SMH49640.1"/>
    </source>
</evidence>
<gene>
    <name evidence="4" type="ORF">SAMN02982922_3962</name>
</gene>
<dbReference type="CDD" id="cd04301">
    <property type="entry name" value="NAT_SF"/>
    <property type="match status" value="1"/>
</dbReference>
<keyword evidence="5" id="KW-1185">Reference proteome</keyword>